<protein>
    <submittedName>
        <fullName evidence="2">Serine phosphatase RsbU, regulator of sigma subunit</fullName>
    </submittedName>
</protein>
<sequence length="555" mass="63504">MLGQEGESVDSIDVVEVSVDERAVSDRVESGVATNSVAKGLPDVVADLRASFKEMSGVGEKIEGCLDLMGKCLVQQHKPSFRGFWEARKLLFELFADPSLAPGDRTHYQGICKDLSREALFLKDRVKEVSNFAAQQIELAIQAMKVELGQAVEVPADWDSGVLPECLEADSRFYFESHSRLLRLSALAERLRGLREEVLAISMRGKLKRKLLDGLSEVGNILFPEKRELGRVLGDRFLEDVGRFVQGVTNGHFSAKPALHLLSEVRRFQALAKELQLSRTTFKNARVSLSACWDRLNAVISQKREKFEERRELSKTNCETLRLRIEGLISAYQGATLSDENFERELGLIQREMRGMDLNRDSVFLLKKMLKDAKIPLVERRAKEMEQRREADRQAAQEREKCLQELRVRLAELLDRVLAFNGRDLELFDEEYRHLCERCRTPLIWRSDRVTLDKLLKQIKHALEDRRRAPLMEVSSAEGESIESIRGRLEQLVACRDEVRERLDAHKKSVGASGLDLERALYLGQMMQQDKERLVELRRVISEMELVLQEKSRNG</sequence>
<dbReference type="RefSeq" id="WP_114544229.1">
    <property type="nucleotide sequence ID" value="NZ_QQBG01000010.1"/>
</dbReference>
<dbReference type="Proteomes" id="UP000253816">
    <property type="component" value="Unassembled WGS sequence"/>
</dbReference>
<dbReference type="OrthoDB" id="19143at2"/>
<accession>A0A369KAN1</accession>
<organism evidence="2 3">
    <name type="scientific">Candidatus Similichlamydia laticola</name>
    <dbReference type="NCBI Taxonomy" id="2170265"/>
    <lineage>
        <taxon>Bacteria</taxon>
        <taxon>Pseudomonadati</taxon>
        <taxon>Chlamydiota</taxon>
        <taxon>Chlamydiia</taxon>
        <taxon>Parachlamydiales</taxon>
        <taxon>Candidatus Parilichlamydiaceae</taxon>
        <taxon>Candidatus Similichlamydia</taxon>
    </lineage>
</organism>
<feature type="coiled-coil region" evidence="1">
    <location>
        <begin position="381"/>
        <end position="416"/>
    </location>
</feature>
<dbReference type="EMBL" id="QQBG01000010">
    <property type="protein sequence ID" value="RDB31661.1"/>
    <property type="molecule type" value="Genomic_DNA"/>
</dbReference>
<gene>
    <name evidence="2" type="ORF">HAT2_00272</name>
</gene>
<keyword evidence="1" id="KW-0175">Coiled coil</keyword>
<comment type="caution">
    <text evidence="2">The sequence shown here is derived from an EMBL/GenBank/DDBJ whole genome shotgun (WGS) entry which is preliminary data.</text>
</comment>
<evidence type="ECO:0000313" key="3">
    <source>
        <dbReference type="Proteomes" id="UP000253816"/>
    </source>
</evidence>
<proteinExistence type="predicted"/>
<keyword evidence="3" id="KW-1185">Reference proteome</keyword>
<evidence type="ECO:0000256" key="1">
    <source>
        <dbReference type="SAM" id="Coils"/>
    </source>
</evidence>
<name>A0A369KAN1_9BACT</name>
<evidence type="ECO:0000313" key="2">
    <source>
        <dbReference type="EMBL" id="RDB31661.1"/>
    </source>
</evidence>
<dbReference type="AlphaFoldDB" id="A0A369KAN1"/>
<feature type="coiled-coil region" evidence="1">
    <location>
        <begin position="527"/>
        <end position="554"/>
    </location>
</feature>
<reference evidence="2 3" key="1">
    <citation type="submission" date="2018-07" db="EMBL/GenBank/DDBJ databases">
        <title>Comparative genomics of the Candidatus Parilichlamydiaceae reveals evidence of convergent evolution and genome reduction in the phylum Chlamydiae.</title>
        <authorList>
            <person name="Taylor-Brown A."/>
            <person name="Polkinghorne A."/>
        </authorList>
    </citation>
    <scope>NUCLEOTIDE SEQUENCE [LARGE SCALE GENOMIC DNA]</scope>
    <source>
        <strain evidence="2 3">Hat2</strain>
    </source>
</reference>